<name>A0A846HEQ3_9CYAN</name>
<evidence type="ECO:0000313" key="3">
    <source>
        <dbReference type="EMBL" id="NEU76037.1"/>
    </source>
</evidence>
<evidence type="ECO:0000313" key="4">
    <source>
        <dbReference type="Proteomes" id="UP000031549"/>
    </source>
</evidence>
<dbReference type="Pfam" id="PF00656">
    <property type="entry name" value="Peptidase_C14"/>
    <property type="match status" value="1"/>
</dbReference>
<dbReference type="Gene3D" id="3.40.50.1460">
    <property type="match status" value="1"/>
</dbReference>
<comment type="caution">
    <text evidence="3">The sequence shown here is derived from an EMBL/GenBank/DDBJ whole genome shotgun (WGS) entry which is preliminary data.</text>
</comment>
<dbReference type="GO" id="GO:0004197">
    <property type="term" value="F:cysteine-type endopeptidase activity"/>
    <property type="evidence" value="ECO:0007669"/>
    <property type="project" value="InterPro"/>
</dbReference>
<feature type="compositionally biased region" description="Basic and acidic residues" evidence="1">
    <location>
        <begin position="174"/>
        <end position="193"/>
    </location>
</feature>
<dbReference type="GO" id="GO:0005737">
    <property type="term" value="C:cytoplasm"/>
    <property type="evidence" value="ECO:0007669"/>
    <property type="project" value="TreeGrafter"/>
</dbReference>
<dbReference type="EMBL" id="JTCM02000092">
    <property type="protein sequence ID" value="NEU76037.1"/>
    <property type="molecule type" value="Genomic_DNA"/>
</dbReference>
<protein>
    <submittedName>
        <fullName evidence="3">Caspase family protein</fullName>
    </submittedName>
</protein>
<evidence type="ECO:0000259" key="2">
    <source>
        <dbReference type="Pfam" id="PF00656"/>
    </source>
</evidence>
<dbReference type="InterPro" id="IPR050452">
    <property type="entry name" value="Metacaspase"/>
</dbReference>
<dbReference type="Proteomes" id="UP000031549">
    <property type="component" value="Unassembled WGS sequence"/>
</dbReference>
<gene>
    <name evidence="3" type="ORF">PI95_026650</name>
</gene>
<reference evidence="3 4" key="1">
    <citation type="journal article" date="2015" name="Genome Announc.">
        <title>Draft Genome Sequence of Cyanobacterium Hassallia byssoidea Strain VB512170, Isolated from Monuments in India.</title>
        <authorList>
            <person name="Singh D."/>
            <person name="Chandrababunaidu M.M."/>
            <person name="Panda A."/>
            <person name="Sen D."/>
            <person name="Bhattacharyya S."/>
            <person name="Adhikary S.P."/>
            <person name="Tripathy S."/>
        </authorList>
    </citation>
    <scope>NUCLEOTIDE SEQUENCE [LARGE SCALE GENOMIC DNA]</scope>
    <source>
        <strain evidence="3 4">VB512170</strain>
    </source>
</reference>
<proteinExistence type="predicted"/>
<dbReference type="AlphaFoldDB" id="A0A846HEQ3"/>
<dbReference type="InterPro" id="IPR011600">
    <property type="entry name" value="Pept_C14_caspase"/>
</dbReference>
<feature type="domain" description="Peptidase C14 caspase" evidence="2">
    <location>
        <begin position="5"/>
        <end position="290"/>
    </location>
</feature>
<sequence>MANFYALLIGIDYYQPNPYYGNLKGAVRDIDKVADYLEKSLKIPTEQITRLTSPLPDTNSLADVRSARGEMPPTYQNIVNAFKSITERAKKGDLVYIHYSGHGGRVNTIFPELKGEGQYDESLAPMDLGNDGYYLRDVEIATLLKRMTDAPDQGKGLIVTVIFDSCHSGGATRNDGEIRGSRDGEPDTKDRPKDSVVANRDELVENWRIITQNSKKEGWLPNQREYVFLGACRPSEVANEGRFDGKDPNGALTYWMIDTLTSVPGGLTYQVLYDRLKGKIQSKYPSQLPMLLGEGDRLVFGDQIKPVQYSLTVIKVAPGKVTLDGGMAQGLSRGTQFALYPVGSDFTDKQKRLAVAEVTELQASTSTAKILSVEESGVAAVINQIQPGLPAVMESAPLDLKHRVRLHLKEVGNKEYQLPQELADKQAAALEKVRQKMQRNGWLTEVQGNEEEAHYQVAIGREGEYEISSGTPIKNLNPALSIDDAESPAEVVKRLVHLGKYQTAQALDNPASELTNAIEYELLDDDEKQPFPDPNNISLKSGDRAYVRLKNISDEPLNVAILNFEPTWWKISQSPIEGDRGAFYSLQQGQQTLTRLHFQVPDGNQQSEETLKLFVTRGIANFQWLILPPLNQQKVEEVDQLFVPSDYLGKTFELLEISTRAEKRKNSRTQDKSKPILLVYKYQFTVRCLERYQEKELYNEHLIVLNAIKSFLEQEKSEKIVEYKC</sequence>
<feature type="region of interest" description="Disordered" evidence="1">
    <location>
        <begin position="172"/>
        <end position="193"/>
    </location>
</feature>
<dbReference type="GO" id="GO:0006508">
    <property type="term" value="P:proteolysis"/>
    <property type="evidence" value="ECO:0007669"/>
    <property type="project" value="InterPro"/>
</dbReference>
<dbReference type="RefSeq" id="WP_163519222.1">
    <property type="nucleotide sequence ID" value="NZ_JTCM02000092.1"/>
</dbReference>
<organism evidence="3 4">
    <name type="scientific">Hassallia byssoidea VB512170</name>
    <dbReference type="NCBI Taxonomy" id="1304833"/>
    <lineage>
        <taxon>Bacteria</taxon>
        <taxon>Bacillati</taxon>
        <taxon>Cyanobacteriota</taxon>
        <taxon>Cyanophyceae</taxon>
        <taxon>Nostocales</taxon>
        <taxon>Tolypothrichaceae</taxon>
        <taxon>Hassallia</taxon>
    </lineage>
</organism>
<dbReference type="PANTHER" id="PTHR48104">
    <property type="entry name" value="METACASPASE-4"/>
    <property type="match status" value="1"/>
</dbReference>
<evidence type="ECO:0000256" key="1">
    <source>
        <dbReference type="SAM" id="MobiDB-lite"/>
    </source>
</evidence>
<keyword evidence="4" id="KW-1185">Reference proteome</keyword>
<dbReference type="PANTHER" id="PTHR48104:SF30">
    <property type="entry name" value="METACASPASE-1"/>
    <property type="match status" value="1"/>
</dbReference>
<accession>A0A846HEQ3</accession>